<evidence type="ECO:0000313" key="2">
    <source>
        <dbReference type="EMBL" id="QJA66969.1"/>
    </source>
</evidence>
<protein>
    <submittedName>
        <fullName evidence="1">Uncharacterized protein</fullName>
    </submittedName>
</protein>
<evidence type="ECO:0000313" key="3">
    <source>
        <dbReference type="EMBL" id="QJA84482.1"/>
    </source>
</evidence>
<dbReference type="EMBL" id="MT141564">
    <property type="protein sequence ID" value="QJA66969.1"/>
    <property type="molecule type" value="Genomic_DNA"/>
</dbReference>
<organism evidence="1">
    <name type="scientific">viral metagenome</name>
    <dbReference type="NCBI Taxonomy" id="1070528"/>
    <lineage>
        <taxon>unclassified sequences</taxon>
        <taxon>metagenomes</taxon>
        <taxon>organismal metagenomes</taxon>
    </lineage>
</organism>
<gene>
    <name evidence="3" type="ORF">MM415A00187_0017</name>
    <name evidence="2" type="ORF">MM415B00313_0017</name>
    <name evidence="1" type="ORF">TM448A00409_0017</name>
</gene>
<accession>A0A6H1ZG31</accession>
<reference evidence="1" key="1">
    <citation type="submission" date="2020-03" db="EMBL/GenBank/DDBJ databases">
        <title>The deep terrestrial virosphere.</title>
        <authorList>
            <person name="Holmfeldt K."/>
            <person name="Nilsson E."/>
            <person name="Simone D."/>
            <person name="Lopez-Fernandez M."/>
            <person name="Wu X."/>
            <person name="de Brujin I."/>
            <person name="Lundin D."/>
            <person name="Andersson A."/>
            <person name="Bertilsson S."/>
            <person name="Dopson M."/>
        </authorList>
    </citation>
    <scope>NUCLEOTIDE SEQUENCE</scope>
    <source>
        <strain evidence="3">MM415A00187</strain>
        <strain evidence="2">MM415B00313</strain>
        <strain evidence="1">TM448A00409</strain>
    </source>
</reference>
<evidence type="ECO:0000313" key="1">
    <source>
        <dbReference type="EMBL" id="QJA46381.1"/>
    </source>
</evidence>
<dbReference type="AlphaFoldDB" id="A0A6H1ZG31"/>
<dbReference type="EMBL" id="MT142530">
    <property type="protein sequence ID" value="QJA84482.1"/>
    <property type="molecule type" value="Genomic_DNA"/>
</dbReference>
<name>A0A6H1ZG31_9ZZZZ</name>
<dbReference type="EMBL" id="MT144009">
    <property type="protein sequence ID" value="QJA46381.1"/>
    <property type="molecule type" value="Genomic_DNA"/>
</dbReference>
<proteinExistence type="predicted"/>
<sequence>MTPVLFFSRLRTYLKTMAWVAAPQGKIFGDSVYIVSKIPIEQIAAYRPPVAFIVDGGAAIDNNHPGLIQQSFSISIFVQNVQDHMGESVMLGANRAAGTSEGAGLLDIEEEMINQIIDVTVLTTKVMLVEKGLPSATVARGNNPAVFRTIKFSVLLSLY</sequence>